<keyword evidence="1" id="KW-0472">Membrane</keyword>
<evidence type="ECO:0000313" key="2">
    <source>
        <dbReference type="EMBL" id="CAF1025906.1"/>
    </source>
</evidence>
<name>A0A814ILT1_9BILA</name>
<dbReference type="Proteomes" id="UP000663879">
    <property type="component" value="Unassembled WGS sequence"/>
</dbReference>
<keyword evidence="3" id="KW-1185">Reference proteome</keyword>
<gene>
    <name evidence="2" type="ORF">OXX778_LOCUS17616</name>
</gene>
<proteinExistence type="predicted"/>
<dbReference type="EMBL" id="CAJNOC010004556">
    <property type="protein sequence ID" value="CAF1025906.1"/>
    <property type="molecule type" value="Genomic_DNA"/>
</dbReference>
<dbReference type="AlphaFoldDB" id="A0A814ILT1"/>
<evidence type="ECO:0000256" key="1">
    <source>
        <dbReference type="SAM" id="Phobius"/>
    </source>
</evidence>
<organism evidence="2 3">
    <name type="scientific">Brachionus calyciflorus</name>
    <dbReference type="NCBI Taxonomy" id="104777"/>
    <lineage>
        <taxon>Eukaryota</taxon>
        <taxon>Metazoa</taxon>
        <taxon>Spiralia</taxon>
        <taxon>Gnathifera</taxon>
        <taxon>Rotifera</taxon>
        <taxon>Eurotatoria</taxon>
        <taxon>Monogononta</taxon>
        <taxon>Pseudotrocha</taxon>
        <taxon>Ploima</taxon>
        <taxon>Brachionidae</taxon>
        <taxon>Brachionus</taxon>
    </lineage>
</organism>
<accession>A0A814ILT1</accession>
<keyword evidence="1" id="KW-0812">Transmembrane</keyword>
<keyword evidence="1" id="KW-1133">Transmembrane helix</keyword>
<comment type="caution">
    <text evidence="2">The sequence shown here is derived from an EMBL/GenBank/DDBJ whole genome shotgun (WGS) entry which is preliminary data.</text>
</comment>
<protein>
    <submittedName>
        <fullName evidence="2">Uncharacterized protein</fullName>
    </submittedName>
</protein>
<sequence>MDFELTGFSLTLIIALIVSIIAVLFIILAIFYCLRRNRSTPYKRAPIVTSPSNSDITKDKNVPHIINVSKFKFIKI</sequence>
<reference evidence="2" key="1">
    <citation type="submission" date="2021-02" db="EMBL/GenBank/DDBJ databases">
        <authorList>
            <person name="Nowell W R."/>
        </authorList>
    </citation>
    <scope>NUCLEOTIDE SEQUENCE</scope>
    <source>
        <strain evidence="2">Ploen Becks lab</strain>
    </source>
</reference>
<evidence type="ECO:0000313" key="3">
    <source>
        <dbReference type="Proteomes" id="UP000663879"/>
    </source>
</evidence>
<feature type="transmembrane region" description="Helical" evidence="1">
    <location>
        <begin position="12"/>
        <end position="34"/>
    </location>
</feature>